<accession>A0ABW2TTG4</accession>
<proteinExistence type="predicted"/>
<dbReference type="Proteomes" id="UP001596512">
    <property type="component" value="Unassembled WGS sequence"/>
</dbReference>
<dbReference type="Gene3D" id="3.20.20.80">
    <property type="entry name" value="Glycosidases"/>
    <property type="match status" value="1"/>
</dbReference>
<reference evidence="2" key="1">
    <citation type="journal article" date="2019" name="Int. J. Syst. Evol. Microbiol.">
        <title>The Global Catalogue of Microorganisms (GCM) 10K type strain sequencing project: providing services to taxonomists for standard genome sequencing and annotation.</title>
        <authorList>
            <consortium name="The Broad Institute Genomics Platform"/>
            <consortium name="The Broad Institute Genome Sequencing Center for Infectious Disease"/>
            <person name="Wu L."/>
            <person name="Ma J."/>
        </authorList>
    </citation>
    <scope>NUCLEOTIDE SEQUENCE [LARGE SCALE GENOMIC DNA]</scope>
    <source>
        <strain evidence="2">JCM 17695</strain>
    </source>
</reference>
<comment type="caution">
    <text evidence="1">The sequence shown here is derived from an EMBL/GenBank/DDBJ whole genome shotgun (WGS) entry which is preliminary data.</text>
</comment>
<dbReference type="EMBL" id="JBHTEY010000004">
    <property type="protein sequence ID" value="MFC7616424.1"/>
    <property type="molecule type" value="Genomic_DNA"/>
</dbReference>
<gene>
    <name evidence="1" type="ORF">ACFQV2_26100</name>
</gene>
<evidence type="ECO:0000313" key="1">
    <source>
        <dbReference type="EMBL" id="MFC7616424.1"/>
    </source>
</evidence>
<evidence type="ECO:0000313" key="2">
    <source>
        <dbReference type="Proteomes" id="UP001596512"/>
    </source>
</evidence>
<organism evidence="1 2">
    <name type="scientific">Actinokineospora soli</name>
    <dbReference type="NCBI Taxonomy" id="1048753"/>
    <lineage>
        <taxon>Bacteria</taxon>
        <taxon>Bacillati</taxon>
        <taxon>Actinomycetota</taxon>
        <taxon>Actinomycetes</taxon>
        <taxon>Pseudonocardiales</taxon>
        <taxon>Pseudonocardiaceae</taxon>
        <taxon>Actinokineospora</taxon>
    </lineage>
</organism>
<name>A0ABW2TTG4_9PSEU</name>
<keyword evidence="2" id="KW-1185">Reference proteome</keyword>
<sequence length="87" mass="9262">MTPEQYSAYIRAATDAAAASGKQVIGWHQVADAPLPAGSVIQYWGEEAVDRPTIGTGAESVEVRQVRRGLAQGARVLLSPPTARTWT</sequence>
<protein>
    <submittedName>
        <fullName evidence="1">Uncharacterized protein</fullName>
    </submittedName>
</protein>